<gene>
    <name evidence="2" type="ORF">GCM10010346_61050</name>
</gene>
<keyword evidence="3" id="KW-1185">Reference proteome</keyword>
<evidence type="ECO:0000313" key="2">
    <source>
        <dbReference type="EMBL" id="GHB29347.1"/>
    </source>
</evidence>
<proteinExistence type="predicted"/>
<comment type="caution">
    <text evidence="2">The sequence shown here is derived from an EMBL/GenBank/DDBJ whole genome shotgun (WGS) entry which is preliminary data.</text>
</comment>
<dbReference type="EMBL" id="BMVO01000034">
    <property type="protein sequence ID" value="GHB29347.1"/>
    <property type="molecule type" value="Genomic_DNA"/>
</dbReference>
<name>A0ABQ3E7Q0_9ACTN</name>
<evidence type="ECO:0000313" key="3">
    <source>
        <dbReference type="Proteomes" id="UP000599437"/>
    </source>
</evidence>
<reference evidence="3" key="1">
    <citation type="journal article" date="2019" name="Int. J. Syst. Evol. Microbiol.">
        <title>The Global Catalogue of Microorganisms (GCM) 10K type strain sequencing project: providing services to taxonomists for standard genome sequencing and annotation.</title>
        <authorList>
            <consortium name="The Broad Institute Genomics Platform"/>
            <consortium name="The Broad Institute Genome Sequencing Center for Infectious Disease"/>
            <person name="Wu L."/>
            <person name="Ma J."/>
        </authorList>
    </citation>
    <scope>NUCLEOTIDE SEQUENCE [LARGE SCALE GENOMIC DNA]</scope>
    <source>
        <strain evidence="3">JCM 4737</strain>
    </source>
</reference>
<sequence>MKEAADLSAGAGGTSLQLDVPIARIERDTKALNLHAIMHQTRTSNCTGGWPAGTPPTPNTSETQ</sequence>
<accession>A0ABQ3E7Q0</accession>
<feature type="region of interest" description="Disordered" evidence="1">
    <location>
        <begin position="43"/>
        <end position="64"/>
    </location>
</feature>
<evidence type="ECO:0000256" key="1">
    <source>
        <dbReference type="SAM" id="MobiDB-lite"/>
    </source>
</evidence>
<dbReference type="RefSeq" id="WP_189716412.1">
    <property type="nucleotide sequence ID" value="NZ_BMVO01000034.1"/>
</dbReference>
<organism evidence="2 3">
    <name type="scientific">Streptomyces chryseus</name>
    <dbReference type="NCBI Taxonomy" id="68186"/>
    <lineage>
        <taxon>Bacteria</taxon>
        <taxon>Bacillati</taxon>
        <taxon>Actinomycetota</taxon>
        <taxon>Actinomycetes</taxon>
        <taxon>Kitasatosporales</taxon>
        <taxon>Streptomycetaceae</taxon>
        <taxon>Streptomyces</taxon>
    </lineage>
</organism>
<protein>
    <submittedName>
        <fullName evidence="2">Uncharacterized protein</fullName>
    </submittedName>
</protein>
<dbReference type="Proteomes" id="UP000599437">
    <property type="component" value="Unassembled WGS sequence"/>
</dbReference>